<protein>
    <submittedName>
        <fullName evidence="1">Phosphohistidine phosphatase SixA</fullName>
    </submittedName>
</protein>
<organism evidence="1 2">
    <name type="scientific">Thermoproteota archaeon</name>
    <dbReference type="NCBI Taxonomy" id="2056631"/>
    <lineage>
        <taxon>Archaea</taxon>
        <taxon>Thermoproteota</taxon>
    </lineage>
</organism>
<proteinExistence type="predicted"/>
<dbReference type="InterPro" id="IPR004449">
    <property type="entry name" value="SixA"/>
</dbReference>
<feature type="non-terminal residue" evidence="1">
    <location>
        <position position="1"/>
    </location>
</feature>
<dbReference type="EMBL" id="QMQV01000075">
    <property type="protein sequence ID" value="RLE48450.1"/>
    <property type="molecule type" value="Genomic_DNA"/>
</dbReference>
<sequence>KRVAGFLAKAGVRVDKVFHSGKLRALQTAQVFADALKPSKGVEQADALDPLADPRVWADRLRGFREDLMLVGHLPHLSKLASLLLTGREDLEVVKFRMAGVVCLERDEVGKWSLLWAIRPELLA</sequence>
<dbReference type="CDD" id="cd07067">
    <property type="entry name" value="HP_PGM_like"/>
    <property type="match status" value="1"/>
</dbReference>
<comment type="caution">
    <text evidence="1">The sequence shown here is derived from an EMBL/GenBank/DDBJ whole genome shotgun (WGS) entry which is preliminary data.</text>
</comment>
<dbReference type="InterPro" id="IPR029033">
    <property type="entry name" value="His_PPase_superfam"/>
</dbReference>
<evidence type="ECO:0000313" key="2">
    <source>
        <dbReference type="Proteomes" id="UP000278475"/>
    </source>
</evidence>
<reference evidence="1 2" key="1">
    <citation type="submission" date="2018-06" db="EMBL/GenBank/DDBJ databases">
        <title>Extensive metabolic versatility and redundancy in microbially diverse, dynamic hydrothermal sediments.</title>
        <authorList>
            <person name="Dombrowski N."/>
            <person name="Teske A."/>
            <person name="Baker B.J."/>
        </authorList>
    </citation>
    <scope>NUCLEOTIDE SEQUENCE [LARGE SCALE GENOMIC DNA]</scope>
    <source>
        <strain evidence="1">B66_G16</strain>
    </source>
</reference>
<dbReference type="InterPro" id="IPR013078">
    <property type="entry name" value="His_Pase_superF_clade-1"/>
</dbReference>
<dbReference type="Gene3D" id="3.40.50.1240">
    <property type="entry name" value="Phosphoglycerate mutase-like"/>
    <property type="match status" value="1"/>
</dbReference>
<evidence type="ECO:0000313" key="1">
    <source>
        <dbReference type="EMBL" id="RLE48450.1"/>
    </source>
</evidence>
<accession>A0A497EP53</accession>
<gene>
    <name evidence="1" type="primary">sixA</name>
    <name evidence="1" type="ORF">DRJ31_07300</name>
</gene>
<dbReference type="GO" id="GO:0101006">
    <property type="term" value="F:protein histidine phosphatase activity"/>
    <property type="evidence" value="ECO:0007669"/>
    <property type="project" value="InterPro"/>
</dbReference>
<name>A0A497EP53_9CREN</name>
<dbReference type="GO" id="GO:0005737">
    <property type="term" value="C:cytoplasm"/>
    <property type="evidence" value="ECO:0007669"/>
    <property type="project" value="InterPro"/>
</dbReference>
<dbReference type="NCBIfam" id="TIGR00249">
    <property type="entry name" value="sixA"/>
    <property type="match status" value="1"/>
</dbReference>
<dbReference type="Proteomes" id="UP000278475">
    <property type="component" value="Unassembled WGS sequence"/>
</dbReference>
<dbReference type="AlphaFoldDB" id="A0A497EP53"/>
<dbReference type="SUPFAM" id="SSF53254">
    <property type="entry name" value="Phosphoglycerate mutase-like"/>
    <property type="match status" value="1"/>
</dbReference>